<dbReference type="InterPro" id="IPR004559">
    <property type="entry name" value="HemW-like"/>
</dbReference>
<dbReference type="PROSITE" id="PS51918">
    <property type="entry name" value="RADICAL_SAM"/>
    <property type="match status" value="1"/>
</dbReference>
<evidence type="ECO:0000256" key="2">
    <source>
        <dbReference type="RuleBase" id="RU364116"/>
    </source>
</evidence>
<keyword evidence="2" id="KW-0963">Cytoplasm</keyword>
<keyword evidence="2" id="KW-0479">Metal-binding</keyword>
<dbReference type="InterPro" id="IPR023404">
    <property type="entry name" value="rSAM_horseshoe"/>
</dbReference>
<keyword evidence="2" id="KW-0143">Chaperone</keyword>
<keyword evidence="2" id="KW-0411">Iron-sulfur</keyword>
<dbReference type="Gene3D" id="3.80.30.20">
    <property type="entry name" value="tm_1862 like domain"/>
    <property type="match status" value="1"/>
</dbReference>
<gene>
    <name evidence="4" type="primary">hemW</name>
    <name evidence="4" type="ORF">I6E12_01710</name>
</gene>
<dbReference type="EMBL" id="JADYTN010000003">
    <property type="protein sequence ID" value="MCF2562834.1"/>
    <property type="molecule type" value="Genomic_DNA"/>
</dbReference>
<dbReference type="InterPro" id="IPR007197">
    <property type="entry name" value="rSAM"/>
</dbReference>
<dbReference type="PANTHER" id="PTHR13932">
    <property type="entry name" value="COPROPORPHYRINIGEN III OXIDASE"/>
    <property type="match status" value="1"/>
</dbReference>
<dbReference type="Proteomes" id="UP001200470">
    <property type="component" value="Unassembled WGS sequence"/>
</dbReference>
<dbReference type="SFLD" id="SFLDG01065">
    <property type="entry name" value="anaerobic_coproporphyrinogen-I"/>
    <property type="match status" value="1"/>
</dbReference>
<accession>A0ABS9CF20</accession>
<keyword evidence="2" id="KW-0408">Iron</keyword>
<keyword evidence="2" id="KW-0349">Heme</keyword>
<proteinExistence type="inferred from homology"/>
<feature type="domain" description="Radical SAM core" evidence="3">
    <location>
        <begin position="1"/>
        <end position="227"/>
    </location>
</feature>
<evidence type="ECO:0000256" key="1">
    <source>
        <dbReference type="ARBA" id="ARBA00006100"/>
    </source>
</evidence>
<dbReference type="InterPro" id="IPR058240">
    <property type="entry name" value="rSAM_sf"/>
</dbReference>
<sequence>MAGLYLHIPFCASRCIYCGFYSTVGLDLQQRYVDALCKEMSLRPTEETITTIYLGGGTPSQLSIQQLRQLFSYIKKVYRLQLEEVTIECNPDDVTAQLAEALKSLPVNRVSMGVQTFDDHRLQFLHRRHKASQVSTAVKLLRQGGIDNISIDLIYGFPKQTLPEWDDDINQAIALNVEHLSAYALTYEEGTPLYRMMQRGEVEEIDEELSRQMYERLIDRLTATGFEHYEISNFAKPTRRSRHNSSYWQEKPYIGLGAAAHSFNLYERLWNVADIRQYIDSIENGYLPVESESIDGDTRYNDRITVALRTCEGLDLNILTPQHRQYCLQEAQPFLSDGLLELTDHHLHLTRRGLFVSDLVMSSLMFV</sequence>
<dbReference type="SMART" id="SM00729">
    <property type="entry name" value="Elp3"/>
    <property type="match status" value="1"/>
</dbReference>
<dbReference type="CDD" id="cd01335">
    <property type="entry name" value="Radical_SAM"/>
    <property type="match status" value="1"/>
</dbReference>
<comment type="subcellular location">
    <subcellularLocation>
        <location evidence="2">Cytoplasm</location>
    </subcellularLocation>
</comment>
<dbReference type="RefSeq" id="WP_094389634.1">
    <property type="nucleotide sequence ID" value="NZ_JADYTN010000003.1"/>
</dbReference>
<dbReference type="SFLD" id="SFLDG01082">
    <property type="entry name" value="B12-binding_domain_containing"/>
    <property type="match status" value="1"/>
</dbReference>
<comment type="caution">
    <text evidence="4">The sequence shown here is derived from an EMBL/GenBank/DDBJ whole genome shotgun (WGS) entry which is preliminary data.</text>
</comment>
<dbReference type="InterPro" id="IPR006638">
    <property type="entry name" value="Elp3/MiaA/NifB-like_rSAM"/>
</dbReference>
<dbReference type="SUPFAM" id="SSF102114">
    <property type="entry name" value="Radical SAM enzymes"/>
    <property type="match status" value="1"/>
</dbReference>
<evidence type="ECO:0000313" key="5">
    <source>
        <dbReference type="Proteomes" id="UP001200470"/>
    </source>
</evidence>
<reference evidence="4 5" key="1">
    <citation type="submission" date="2020-12" db="EMBL/GenBank/DDBJ databases">
        <title>Whole genome sequences of gut porcine anaerobes.</title>
        <authorList>
            <person name="Kubasova T."/>
            <person name="Jahodarova E."/>
            <person name="Rychlik I."/>
        </authorList>
    </citation>
    <scope>NUCLEOTIDE SEQUENCE [LARGE SCALE GENOMIC DNA]</scope>
    <source>
        <strain evidence="4 5">An925</strain>
    </source>
</reference>
<dbReference type="InterPro" id="IPR034505">
    <property type="entry name" value="Coproporphyrinogen-III_oxidase"/>
</dbReference>
<dbReference type="Pfam" id="PF04055">
    <property type="entry name" value="Radical_SAM"/>
    <property type="match status" value="1"/>
</dbReference>
<dbReference type="InterPro" id="IPR010723">
    <property type="entry name" value="HemN_C"/>
</dbReference>
<organism evidence="4 5">
    <name type="scientific">Xylanibacter brevis</name>
    <dbReference type="NCBI Taxonomy" id="83231"/>
    <lineage>
        <taxon>Bacteria</taxon>
        <taxon>Pseudomonadati</taxon>
        <taxon>Bacteroidota</taxon>
        <taxon>Bacteroidia</taxon>
        <taxon>Bacteroidales</taxon>
        <taxon>Prevotellaceae</taxon>
        <taxon>Xylanibacter</taxon>
    </lineage>
</organism>
<dbReference type="SFLD" id="SFLDF00562">
    <property type="entry name" value="HemN-like__clustered_with_heat"/>
    <property type="match status" value="1"/>
</dbReference>
<evidence type="ECO:0000313" key="4">
    <source>
        <dbReference type="EMBL" id="MCF2562834.1"/>
    </source>
</evidence>
<dbReference type="Pfam" id="PF06969">
    <property type="entry name" value="HemN_C"/>
    <property type="match status" value="1"/>
</dbReference>
<dbReference type="PANTHER" id="PTHR13932:SF5">
    <property type="entry name" value="RADICAL S-ADENOSYL METHIONINE DOMAIN-CONTAINING PROTEIN 1, MITOCHONDRIAL"/>
    <property type="match status" value="1"/>
</dbReference>
<comment type="function">
    <text evidence="2">Probably acts as a heme chaperone, transferring heme to an unknown acceptor. Binds one molecule of heme per monomer, possibly covalently. Binds 1 [4Fe-4S] cluster. The cluster is coordinated with 3 cysteines and an exchangeable S-adenosyl-L-methionine.</text>
</comment>
<keyword evidence="2" id="KW-0949">S-adenosyl-L-methionine</keyword>
<comment type="similarity">
    <text evidence="1">Belongs to the anaerobic coproporphyrinogen-III oxidase family. HemW subfamily.</text>
</comment>
<keyword evidence="5" id="KW-1185">Reference proteome</keyword>
<dbReference type="SFLD" id="SFLDS00029">
    <property type="entry name" value="Radical_SAM"/>
    <property type="match status" value="1"/>
</dbReference>
<evidence type="ECO:0000259" key="3">
    <source>
        <dbReference type="PROSITE" id="PS51918"/>
    </source>
</evidence>
<dbReference type="NCBIfam" id="TIGR00539">
    <property type="entry name" value="hemN_rel"/>
    <property type="match status" value="1"/>
</dbReference>
<keyword evidence="2" id="KW-0004">4Fe-4S</keyword>
<protein>
    <recommendedName>
        <fullName evidence="2">Heme chaperone HemW</fullName>
    </recommendedName>
</protein>
<name>A0ABS9CF20_9BACT</name>